<evidence type="ECO:0008006" key="10">
    <source>
        <dbReference type="Google" id="ProtNLM"/>
    </source>
</evidence>
<dbReference type="GO" id="GO:0016020">
    <property type="term" value="C:membrane"/>
    <property type="evidence" value="ECO:0007669"/>
    <property type="project" value="UniProtKB-SubCell"/>
</dbReference>
<feature type="transmembrane region" description="Helical" evidence="7">
    <location>
        <begin position="203"/>
        <end position="224"/>
    </location>
</feature>
<dbReference type="GO" id="GO:0022857">
    <property type="term" value="F:transmembrane transporter activity"/>
    <property type="evidence" value="ECO:0007669"/>
    <property type="project" value="InterPro"/>
</dbReference>
<dbReference type="Proteomes" id="UP001199106">
    <property type="component" value="Unassembled WGS sequence"/>
</dbReference>
<evidence type="ECO:0000256" key="1">
    <source>
        <dbReference type="ARBA" id="ARBA00004141"/>
    </source>
</evidence>
<sequence>MTPSEGCDGEVAKEVDNSQTSKSPRTQHIDTVLKEAHQKVDVHMLYWYAFVLLIMRMNVNNSSNTAILNKEQGTVSGLLAYAISFMNGVGGLAGWRWLFIIEGMLPILCSLYTHFRLPDYPQTVKFLSEDERTAILADLPRQAPAMRAKTFDADEIKSLFRSPTFVPFLMIWITHGIGGWGISFVLPAVIYELGISNTAMSQILTIPPFTLVFLILMSLAHLIHNERLPPWVAGLGVECIQIVCYVLLIIVKQPVAKYVFVMIATAASQSFFAIIWPERRKLFEDDEQDFDREFFCPPLASMDGLVFHVSGMQRLIANPARRVLRDPGAYRS</sequence>
<feature type="transmembrane region" description="Helical" evidence="7">
    <location>
        <begin position="79"/>
        <end position="98"/>
    </location>
</feature>
<dbReference type="Gene3D" id="1.20.1250.20">
    <property type="entry name" value="MFS general substrate transporter like domains"/>
    <property type="match status" value="1"/>
</dbReference>
<dbReference type="PANTHER" id="PTHR43791">
    <property type="entry name" value="PERMEASE-RELATED"/>
    <property type="match status" value="1"/>
</dbReference>
<evidence type="ECO:0000256" key="6">
    <source>
        <dbReference type="SAM" id="MobiDB-lite"/>
    </source>
</evidence>
<proteinExistence type="predicted"/>
<protein>
    <recommendedName>
        <fullName evidence="10">High-affinity nicotinic acid transporter</fullName>
    </recommendedName>
</protein>
<comment type="subcellular location">
    <subcellularLocation>
        <location evidence="1">Membrane</location>
        <topology evidence="1">Multi-pass membrane protein</topology>
    </subcellularLocation>
</comment>
<name>A0AAD4NRJ0_9PLEO</name>
<keyword evidence="9" id="KW-1185">Reference proteome</keyword>
<feature type="transmembrane region" description="Helical" evidence="7">
    <location>
        <begin position="258"/>
        <end position="276"/>
    </location>
</feature>
<evidence type="ECO:0000256" key="4">
    <source>
        <dbReference type="ARBA" id="ARBA00022989"/>
    </source>
</evidence>
<evidence type="ECO:0000256" key="2">
    <source>
        <dbReference type="ARBA" id="ARBA00022448"/>
    </source>
</evidence>
<dbReference type="Pfam" id="PF07690">
    <property type="entry name" value="MFS_1"/>
    <property type="match status" value="1"/>
</dbReference>
<dbReference type="PANTHER" id="PTHR43791:SF51">
    <property type="entry name" value="MAJOR FACILITATOR SUPERFAMILY (MFS) PROFILE DOMAIN-CONTAINING PROTEIN"/>
    <property type="match status" value="1"/>
</dbReference>
<keyword evidence="3 7" id="KW-0812">Transmembrane</keyword>
<keyword evidence="4 7" id="KW-1133">Transmembrane helix</keyword>
<dbReference type="AlphaFoldDB" id="A0AAD4NRJ0"/>
<keyword evidence="2" id="KW-0813">Transport</keyword>
<evidence type="ECO:0000256" key="3">
    <source>
        <dbReference type="ARBA" id="ARBA00022692"/>
    </source>
</evidence>
<evidence type="ECO:0000313" key="8">
    <source>
        <dbReference type="EMBL" id="KAG9192547.1"/>
    </source>
</evidence>
<evidence type="ECO:0000256" key="5">
    <source>
        <dbReference type="ARBA" id="ARBA00023136"/>
    </source>
</evidence>
<feature type="transmembrane region" description="Helical" evidence="7">
    <location>
        <begin position="230"/>
        <end position="251"/>
    </location>
</feature>
<feature type="compositionally biased region" description="Polar residues" evidence="6">
    <location>
        <begin position="17"/>
        <end position="26"/>
    </location>
</feature>
<feature type="region of interest" description="Disordered" evidence="6">
    <location>
        <begin position="1"/>
        <end position="26"/>
    </location>
</feature>
<gene>
    <name evidence="8" type="ORF">G6011_11281</name>
</gene>
<organism evidence="8 9">
    <name type="scientific">Alternaria panax</name>
    <dbReference type="NCBI Taxonomy" id="48097"/>
    <lineage>
        <taxon>Eukaryota</taxon>
        <taxon>Fungi</taxon>
        <taxon>Dikarya</taxon>
        <taxon>Ascomycota</taxon>
        <taxon>Pezizomycotina</taxon>
        <taxon>Dothideomycetes</taxon>
        <taxon>Pleosporomycetidae</taxon>
        <taxon>Pleosporales</taxon>
        <taxon>Pleosporineae</taxon>
        <taxon>Pleosporaceae</taxon>
        <taxon>Alternaria</taxon>
        <taxon>Alternaria sect. Panax</taxon>
    </lineage>
</organism>
<dbReference type="SUPFAM" id="SSF103473">
    <property type="entry name" value="MFS general substrate transporter"/>
    <property type="match status" value="1"/>
</dbReference>
<feature type="transmembrane region" description="Helical" evidence="7">
    <location>
        <begin position="42"/>
        <end position="59"/>
    </location>
</feature>
<dbReference type="InterPro" id="IPR036259">
    <property type="entry name" value="MFS_trans_sf"/>
</dbReference>
<reference evidence="8" key="1">
    <citation type="submission" date="2021-07" db="EMBL/GenBank/DDBJ databases">
        <title>Genome Resource of American Ginseng Black Spot Pathogen Alternaria panax.</title>
        <authorList>
            <person name="Qiu C."/>
            <person name="Wang W."/>
            <person name="Liu Z."/>
        </authorList>
    </citation>
    <scope>NUCLEOTIDE SEQUENCE</scope>
    <source>
        <strain evidence="8">BNCC115425</strain>
    </source>
</reference>
<dbReference type="InterPro" id="IPR011701">
    <property type="entry name" value="MFS"/>
</dbReference>
<comment type="caution">
    <text evidence="8">The sequence shown here is derived from an EMBL/GenBank/DDBJ whole genome shotgun (WGS) entry which is preliminary data.</text>
</comment>
<dbReference type="EMBL" id="JAANER010000003">
    <property type="protein sequence ID" value="KAG9192547.1"/>
    <property type="molecule type" value="Genomic_DNA"/>
</dbReference>
<feature type="transmembrane region" description="Helical" evidence="7">
    <location>
        <begin position="169"/>
        <end position="191"/>
    </location>
</feature>
<evidence type="ECO:0000313" key="9">
    <source>
        <dbReference type="Proteomes" id="UP001199106"/>
    </source>
</evidence>
<accession>A0AAD4NRJ0</accession>
<keyword evidence="5 7" id="KW-0472">Membrane</keyword>
<evidence type="ECO:0000256" key="7">
    <source>
        <dbReference type="SAM" id="Phobius"/>
    </source>
</evidence>